<reference evidence="1" key="1">
    <citation type="submission" date="2022-08" db="EMBL/GenBank/DDBJ databases">
        <authorList>
            <person name="Kallberg Y."/>
            <person name="Tangrot J."/>
            <person name="Rosling A."/>
        </authorList>
    </citation>
    <scope>NUCLEOTIDE SEQUENCE</scope>
    <source>
        <strain evidence="1">Wild A</strain>
    </source>
</reference>
<protein>
    <submittedName>
        <fullName evidence="1">17993_t:CDS:1</fullName>
    </submittedName>
</protein>
<dbReference type="Proteomes" id="UP001153678">
    <property type="component" value="Unassembled WGS sequence"/>
</dbReference>
<dbReference type="EMBL" id="CAMKVN010001219">
    <property type="protein sequence ID" value="CAI2174514.1"/>
    <property type="molecule type" value="Genomic_DNA"/>
</dbReference>
<keyword evidence="2" id="KW-1185">Reference proteome</keyword>
<feature type="non-terminal residue" evidence="1">
    <location>
        <position position="1"/>
    </location>
</feature>
<organism evidence="1 2">
    <name type="scientific">Funneliformis geosporum</name>
    <dbReference type="NCBI Taxonomy" id="1117311"/>
    <lineage>
        <taxon>Eukaryota</taxon>
        <taxon>Fungi</taxon>
        <taxon>Fungi incertae sedis</taxon>
        <taxon>Mucoromycota</taxon>
        <taxon>Glomeromycotina</taxon>
        <taxon>Glomeromycetes</taxon>
        <taxon>Glomerales</taxon>
        <taxon>Glomeraceae</taxon>
        <taxon>Funneliformis</taxon>
    </lineage>
</organism>
<name>A0A9W4SMH1_9GLOM</name>
<evidence type="ECO:0000313" key="2">
    <source>
        <dbReference type="Proteomes" id="UP001153678"/>
    </source>
</evidence>
<gene>
    <name evidence="1" type="ORF">FWILDA_LOCUS6631</name>
</gene>
<dbReference type="AlphaFoldDB" id="A0A9W4SMH1"/>
<sequence>SDLDCSPFLIWPADSDKSRDDLSDLIFVLELYLNDIYSRKIVQAFDMHVRDSI</sequence>
<proteinExistence type="predicted"/>
<evidence type="ECO:0000313" key="1">
    <source>
        <dbReference type="EMBL" id="CAI2174514.1"/>
    </source>
</evidence>
<accession>A0A9W4SMH1</accession>
<comment type="caution">
    <text evidence="1">The sequence shown here is derived from an EMBL/GenBank/DDBJ whole genome shotgun (WGS) entry which is preliminary data.</text>
</comment>